<organism evidence="2 3">
    <name type="scientific">Thermocatellispora tengchongensis</name>
    <dbReference type="NCBI Taxonomy" id="1073253"/>
    <lineage>
        <taxon>Bacteria</taxon>
        <taxon>Bacillati</taxon>
        <taxon>Actinomycetota</taxon>
        <taxon>Actinomycetes</taxon>
        <taxon>Streptosporangiales</taxon>
        <taxon>Streptosporangiaceae</taxon>
        <taxon>Thermocatellispora</taxon>
    </lineage>
</organism>
<dbReference type="AlphaFoldDB" id="A0A840PA87"/>
<keyword evidence="2" id="KW-0378">Hydrolase</keyword>
<dbReference type="Pfam" id="PF13419">
    <property type="entry name" value="HAD_2"/>
    <property type="match status" value="1"/>
</dbReference>
<dbReference type="Gene3D" id="1.10.150.240">
    <property type="entry name" value="Putative phosphatase, domain 2"/>
    <property type="match status" value="1"/>
</dbReference>
<dbReference type="InterPro" id="IPR041492">
    <property type="entry name" value="HAD_2"/>
</dbReference>
<dbReference type="InterPro" id="IPR036412">
    <property type="entry name" value="HAD-like_sf"/>
</dbReference>
<protein>
    <submittedName>
        <fullName evidence="2">Sugar-phosphatase</fullName>
        <ecNumber evidence="2">3.1.3.23</ecNumber>
    </submittedName>
</protein>
<evidence type="ECO:0000256" key="1">
    <source>
        <dbReference type="SAM" id="MobiDB-lite"/>
    </source>
</evidence>
<comment type="caution">
    <text evidence="2">The sequence shown here is derived from an EMBL/GenBank/DDBJ whole genome shotgun (WGS) entry which is preliminary data.</text>
</comment>
<dbReference type="EMBL" id="JACHGN010000009">
    <property type="protein sequence ID" value="MBB5134843.1"/>
    <property type="molecule type" value="Genomic_DNA"/>
</dbReference>
<dbReference type="NCBIfam" id="TIGR01509">
    <property type="entry name" value="HAD-SF-IA-v3"/>
    <property type="match status" value="1"/>
</dbReference>
<sequence>MTAALFSLDGTLIDTETRHLAAWRVLCERYQVFHNDGLLRGFLGRRGEDVLKERAPRYFRGRSVETILSDLLDVYEDPKVKLPPVKPIPTAVAFMKRVHESYTKTAVVSSSYTWWTWHYMEVADVWHLTTEVVTGEQVFEGKPNPVGFLLAAERLEVDPADCVVFEDSVAGVKAAKKAGMACVGVATTHPDHLLAEADRVVMDLSELEWPLEHPRPRRGRWGDPPEWLVQRRGSRRR</sequence>
<dbReference type="PANTHER" id="PTHR43481:SF4">
    <property type="entry name" value="GLYCEROL-1-PHOSPHATE PHOSPHOHYDROLASE 1-RELATED"/>
    <property type="match status" value="1"/>
</dbReference>
<dbReference type="Proteomes" id="UP000578449">
    <property type="component" value="Unassembled WGS sequence"/>
</dbReference>
<dbReference type="GO" id="GO:0050308">
    <property type="term" value="F:sugar-phosphatase activity"/>
    <property type="evidence" value="ECO:0007669"/>
    <property type="project" value="UniProtKB-EC"/>
</dbReference>
<evidence type="ECO:0000313" key="3">
    <source>
        <dbReference type="Proteomes" id="UP000578449"/>
    </source>
</evidence>
<dbReference type="Gene3D" id="3.40.50.1000">
    <property type="entry name" value="HAD superfamily/HAD-like"/>
    <property type="match status" value="1"/>
</dbReference>
<evidence type="ECO:0000313" key="2">
    <source>
        <dbReference type="EMBL" id="MBB5134843.1"/>
    </source>
</evidence>
<dbReference type="EC" id="3.1.3.23" evidence="2"/>
<feature type="region of interest" description="Disordered" evidence="1">
    <location>
        <begin position="214"/>
        <end position="237"/>
    </location>
</feature>
<dbReference type="PANTHER" id="PTHR43481">
    <property type="entry name" value="FRUCTOSE-1-PHOSPHATE PHOSPHATASE"/>
    <property type="match status" value="1"/>
</dbReference>
<dbReference type="InterPro" id="IPR051806">
    <property type="entry name" value="HAD-like_SPP"/>
</dbReference>
<reference evidence="2 3" key="1">
    <citation type="submission" date="2020-08" db="EMBL/GenBank/DDBJ databases">
        <title>Genomic Encyclopedia of Type Strains, Phase IV (KMG-IV): sequencing the most valuable type-strain genomes for metagenomic binning, comparative biology and taxonomic classification.</title>
        <authorList>
            <person name="Goeker M."/>
        </authorList>
    </citation>
    <scope>NUCLEOTIDE SEQUENCE [LARGE SCALE GENOMIC DNA]</scope>
    <source>
        <strain evidence="2 3">DSM 45615</strain>
    </source>
</reference>
<keyword evidence="3" id="KW-1185">Reference proteome</keyword>
<dbReference type="SUPFAM" id="SSF56784">
    <property type="entry name" value="HAD-like"/>
    <property type="match status" value="1"/>
</dbReference>
<dbReference type="InterPro" id="IPR006439">
    <property type="entry name" value="HAD-SF_hydro_IA"/>
</dbReference>
<proteinExistence type="predicted"/>
<accession>A0A840PA87</accession>
<dbReference type="RefSeq" id="WP_185051723.1">
    <property type="nucleotide sequence ID" value="NZ_BAABIX010000004.1"/>
</dbReference>
<gene>
    <name evidence="2" type="ORF">HNP84_004577</name>
</gene>
<dbReference type="InterPro" id="IPR023214">
    <property type="entry name" value="HAD_sf"/>
</dbReference>
<dbReference type="InterPro" id="IPR023198">
    <property type="entry name" value="PGP-like_dom2"/>
</dbReference>
<name>A0A840PA87_9ACTN</name>